<evidence type="ECO:0000313" key="6">
    <source>
        <dbReference type="EMBL" id="GIE94037.1"/>
    </source>
</evidence>
<comment type="caution">
    <text evidence="6">The sequence shown here is derived from an EMBL/GenBank/DDBJ whole genome shotgun (WGS) entry which is preliminary data.</text>
</comment>
<dbReference type="InterPro" id="IPR003610">
    <property type="entry name" value="CBM5/12"/>
</dbReference>
<dbReference type="GO" id="GO:0030246">
    <property type="term" value="F:carbohydrate binding"/>
    <property type="evidence" value="ECO:0007669"/>
    <property type="project" value="InterPro"/>
</dbReference>
<dbReference type="Pfam" id="PF00722">
    <property type="entry name" value="Glyco_hydro_16"/>
    <property type="match status" value="1"/>
</dbReference>
<feature type="compositionally biased region" description="Pro residues" evidence="2">
    <location>
        <begin position="226"/>
        <end position="286"/>
    </location>
</feature>
<proteinExistence type="predicted"/>
<dbReference type="Proteomes" id="UP000636960">
    <property type="component" value="Unassembled WGS sequence"/>
</dbReference>
<keyword evidence="3" id="KW-0472">Membrane</keyword>
<sequence>MVHQARHSTDTSKWWFRPRALAAVAVAATGLTVAIWLPSRDDVAEAEIRGRNSPTFGLASFSDNFSGRSLDRDKWTLGGFSRDGARVGDGQVVVDRLLIARERFTERFGHAEARIRVSRPSGVWRAVTVLDENRRVPEGTVAPIDGGIDPASGRNFHTYEIDWTPETVTWTVDGRPSLRLDRAEPGGPLSLVLNLATDGRSSGRMTVDFVQVFTSENGPPTASPSAPEPDPTTPEPDPTTPAPEPTTPEPTPTTPEPTPTTPEPTPTTPEPTTPEPAPTTPAPPAAEPWKTFVDYLAGDLVTFGGATYRVLEAHTSLPGWEPTKLPNLFAKV</sequence>
<protein>
    <recommendedName>
        <fullName evidence="8">GH16 domain-containing protein</fullName>
    </recommendedName>
</protein>
<dbReference type="PRINTS" id="PR01217">
    <property type="entry name" value="PRICHEXTENSN"/>
</dbReference>
<feature type="domain" description="Chitin-binding type-3" evidence="5">
    <location>
        <begin position="289"/>
        <end position="329"/>
    </location>
</feature>
<dbReference type="AlphaFoldDB" id="A0A919JV82"/>
<dbReference type="SUPFAM" id="SSF51055">
    <property type="entry name" value="Carbohydrate binding domain"/>
    <property type="match status" value="1"/>
</dbReference>
<dbReference type="GO" id="GO:0005975">
    <property type="term" value="P:carbohydrate metabolic process"/>
    <property type="evidence" value="ECO:0007669"/>
    <property type="project" value="InterPro"/>
</dbReference>
<gene>
    <name evidence="6" type="ORF">Ari01nite_15020</name>
</gene>
<evidence type="ECO:0000259" key="4">
    <source>
        <dbReference type="Pfam" id="PF00722"/>
    </source>
</evidence>
<keyword evidence="3" id="KW-0812">Transmembrane</keyword>
<feature type="transmembrane region" description="Helical" evidence="3">
    <location>
        <begin position="20"/>
        <end position="39"/>
    </location>
</feature>
<dbReference type="CDD" id="cd12214">
    <property type="entry name" value="ChiA1_BD"/>
    <property type="match status" value="1"/>
</dbReference>
<dbReference type="InterPro" id="IPR000757">
    <property type="entry name" value="Beta-glucanase-like"/>
</dbReference>
<dbReference type="GO" id="GO:0005576">
    <property type="term" value="C:extracellular region"/>
    <property type="evidence" value="ECO:0007669"/>
    <property type="project" value="InterPro"/>
</dbReference>
<dbReference type="SUPFAM" id="SSF49899">
    <property type="entry name" value="Concanavalin A-like lectins/glucanases"/>
    <property type="match status" value="1"/>
</dbReference>
<dbReference type="Pfam" id="PF02839">
    <property type="entry name" value="CBM_5_12"/>
    <property type="match status" value="1"/>
</dbReference>
<reference evidence="6" key="1">
    <citation type="submission" date="2021-01" db="EMBL/GenBank/DDBJ databases">
        <title>Whole genome shotgun sequence of Actinoplanes rishiriensis NBRC 108556.</title>
        <authorList>
            <person name="Komaki H."/>
            <person name="Tamura T."/>
        </authorList>
    </citation>
    <scope>NUCLEOTIDE SEQUENCE</scope>
    <source>
        <strain evidence="6">NBRC 108556</strain>
    </source>
</reference>
<dbReference type="InterPro" id="IPR036573">
    <property type="entry name" value="CBM_sf_5/12"/>
</dbReference>
<keyword evidence="3" id="KW-1133">Transmembrane helix</keyword>
<accession>A0A919JV82</accession>
<dbReference type="CDD" id="cd00413">
    <property type="entry name" value="Glyco_hydrolase_16"/>
    <property type="match status" value="1"/>
</dbReference>
<dbReference type="InterPro" id="IPR013320">
    <property type="entry name" value="ConA-like_dom_sf"/>
</dbReference>
<feature type="domain" description="GH16" evidence="4">
    <location>
        <begin position="154"/>
        <end position="184"/>
    </location>
</feature>
<dbReference type="Gene3D" id="2.10.10.20">
    <property type="entry name" value="Carbohydrate-binding module superfamily 5/12"/>
    <property type="match status" value="1"/>
</dbReference>
<dbReference type="Gene3D" id="2.60.120.200">
    <property type="match status" value="1"/>
</dbReference>
<evidence type="ECO:0000256" key="1">
    <source>
        <dbReference type="ARBA" id="ARBA00022801"/>
    </source>
</evidence>
<evidence type="ECO:0000256" key="3">
    <source>
        <dbReference type="SAM" id="Phobius"/>
    </source>
</evidence>
<name>A0A919JV82_9ACTN</name>
<dbReference type="GO" id="GO:0004553">
    <property type="term" value="F:hydrolase activity, hydrolyzing O-glycosyl compounds"/>
    <property type="evidence" value="ECO:0007669"/>
    <property type="project" value="InterPro"/>
</dbReference>
<evidence type="ECO:0000313" key="7">
    <source>
        <dbReference type="Proteomes" id="UP000636960"/>
    </source>
</evidence>
<evidence type="ECO:0008006" key="8">
    <source>
        <dbReference type="Google" id="ProtNLM"/>
    </source>
</evidence>
<evidence type="ECO:0000259" key="5">
    <source>
        <dbReference type="Pfam" id="PF02839"/>
    </source>
</evidence>
<keyword evidence="1" id="KW-0378">Hydrolase</keyword>
<dbReference type="EMBL" id="BOMV01000008">
    <property type="protein sequence ID" value="GIE94037.1"/>
    <property type="molecule type" value="Genomic_DNA"/>
</dbReference>
<evidence type="ECO:0000256" key="2">
    <source>
        <dbReference type="SAM" id="MobiDB-lite"/>
    </source>
</evidence>
<organism evidence="6 7">
    <name type="scientific">Paractinoplanes rishiriensis</name>
    <dbReference type="NCBI Taxonomy" id="1050105"/>
    <lineage>
        <taxon>Bacteria</taxon>
        <taxon>Bacillati</taxon>
        <taxon>Actinomycetota</taxon>
        <taxon>Actinomycetes</taxon>
        <taxon>Micromonosporales</taxon>
        <taxon>Micromonosporaceae</taxon>
        <taxon>Paractinoplanes</taxon>
    </lineage>
</organism>
<feature type="region of interest" description="Disordered" evidence="2">
    <location>
        <begin position="214"/>
        <end position="287"/>
    </location>
</feature>
<keyword evidence="7" id="KW-1185">Reference proteome</keyword>